<proteinExistence type="inferred from homology"/>
<dbReference type="AlphaFoldDB" id="A0AA39FBN6"/>
<dbReference type="InterPro" id="IPR000073">
    <property type="entry name" value="AB_hydrolase_1"/>
</dbReference>
<dbReference type="Pfam" id="PF00561">
    <property type="entry name" value="Abhydrolase_1"/>
    <property type="match status" value="1"/>
</dbReference>
<reference evidence="13" key="1">
    <citation type="journal article" date="2023" name="bioRxiv">
        <title>Scaffold-level genome assemblies of two parasitoid biocontrol wasps reveal the parthenogenesis mechanism and an associated novel virus.</title>
        <authorList>
            <person name="Inwood S."/>
            <person name="Skelly J."/>
            <person name="Guhlin J."/>
            <person name="Harrop T."/>
            <person name="Goldson S."/>
            <person name="Dearden P."/>
        </authorList>
    </citation>
    <scope>NUCLEOTIDE SEQUENCE</scope>
    <source>
        <strain evidence="13">Irish</strain>
        <tissue evidence="13">Whole body</tissue>
    </source>
</reference>
<sequence>MILMFKKISKAIKQINSNSKKIVDHYWKNSMSFSTNFTNKSSVKLSYISYDTYRSSVSPVVIMHGLFGSKNNWNTLAKAINKQTKRRVITVDARNHGDSPHSSIMTYPSMADDVKNFLESLDIEKAILIGHSMGGAAMMCTALNYPDIVAKLLIVDMSPVKTSPSLNQMTDIIDTMLSIKFDNSNTLSEARKRTDQLLSETIKSPSLRQFLLMNVVEKSPREFSWRVNLPVIANNFKNQIAVFPQIIPQLVNKTFDGPTLFIAGTESDYIKDQDHMAINKLFTNAKITYIEGAGHWVQSEKPAEFLSVTTAFINQ</sequence>
<gene>
    <name evidence="13" type="ORF">PV328_004921</name>
</gene>
<dbReference type="GO" id="GO:0052689">
    <property type="term" value="F:carboxylic ester hydrolase activity"/>
    <property type="evidence" value="ECO:0007669"/>
    <property type="project" value="TreeGrafter"/>
</dbReference>
<dbReference type="Gene3D" id="3.40.50.1820">
    <property type="entry name" value="alpha/beta hydrolase"/>
    <property type="match status" value="1"/>
</dbReference>
<evidence type="ECO:0000256" key="1">
    <source>
        <dbReference type="ARBA" id="ARBA00008645"/>
    </source>
</evidence>
<evidence type="ECO:0000256" key="11">
    <source>
        <dbReference type="ARBA" id="ARBA00048919"/>
    </source>
</evidence>
<comment type="catalytic activity">
    <reaction evidence="10">
        <text>1-octadecanoyl-2-(9Z-octadecenoyl)-sn-glycerol + H2O = 2-(9Z-octadecenoyl)-glycerol + octadecanoate + H(+)</text>
        <dbReference type="Rhea" id="RHEA:77103"/>
        <dbReference type="ChEBI" id="CHEBI:15377"/>
        <dbReference type="ChEBI" id="CHEBI:15378"/>
        <dbReference type="ChEBI" id="CHEBI:25629"/>
        <dbReference type="ChEBI" id="CHEBI:73990"/>
        <dbReference type="ChEBI" id="CHEBI:75468"/>
    </reaction>
</comment>
<evidence type="ECO:0000259" key="12">
    <source>
        <dbReference type="Pfam" id="PF00561"/>
    </source>
</evidence>
<dbReference type="Proteomes" id="UP001168990">
    <property type="component" value="Unassembled WGS sequence"/>
</dbReference>
<dbReference type="PRINTS" id="PR00111">
    <property type="entry name" value="ABHYDROLASE"/>
</dbReference>
<evidence type="ECO:0000256" key="8">
    <source>
        <dbReference type="ARBA" id="ARBA00048283"/>
    </source>
</evidence>
<dbReference type="PANTHER" id="PTHR46118:SF4">
    <property type="entry name" value="PROTEIN ABHD11"/>
    <property type="match status" value="1"/>
</dbReference>
<name>A0AA39FBN6_9HYME</name>
<dbReference type="SUPFAM" id="SSF53474">
    <property type="entry name" value="alpha/beta-Hydrolases"/>
    <property type="match status" value="1"/>
</dbReference>
<evidence type="ECO:0000313" key="14">
    <source>
        <dbReference type="Proteomes" id="UP001168990"/>
    </source>
</evidence>
<protein>
    <recommendedName>
        <fullName evidence="7">sn-1-specific diacylglycerol lipase ABHD11</fullName>
        <ecNumber evidence="3">3.1.1.116</ecNumber>
    </recommendedName>
    <alternativeName>
        <fullName evidence="4">Alpha/beta hydrolase domain-containing protein 11</fullName>
    </alternativeName>
</protein>
<comment type="catalytic activity">
    <reaction evidence="11">
        <text>1-octadecanoyl-2-(5Z,8Z,11Z,14Z-eicosatetraenoyl)-sn-glycerol + H2O = 2-(5Z,8Z,11Z,14Z-eicosatetraenoyl)-glycerol + octadecanoate + H(+)</text>
        <dbReference type="Rhea" id="RHEA:38507"/>
        <dbReference type="ChEBI" id="CHEBI:15377"/>
        <dbReference type="ChEBI" id="CHEBI:15378"/>
        <dbReference type="ChEBI" id="CHEBI:25629"/>
        <dbReference type="ChEBI" id="CHEBI:52392"/>
        <dbReference type="ChEBI" id="CHEBI:75728"/>
    </reaction>
</comment>
<evidence type="ECO:0000256" key="10">
    <source>
        <dbReference type="ARBA" id="ARBA00048513"/>
    </source>
</evidence>
<feature type="domain" description="AB hydrolase-1" evidence="12">
    <location>
        <begin position="59"/>
        <end position="302"/>
    </location>
</feature>
<dbReference type="FunFam" id="3.40.50.1820:FF:000039">
    <property type="entry name" value="Esterase ybfF"/>
    <property type="match status" value="1"/>
</dbReference>
<keyword evidence="2" id="KW-0378">Hydrolase</keyword>
<dbReference type="InterPro" id="IPR029058">
    <property type="entry name" value="AB_hydrolase_fold"/>
</dbReference>
<dbReference type="EMBL" id="JAQQBS010001422">
    <property type="protein sequence ID" value="KAK0166506.1"/>
    <property type="molecule type" value="Genomic_DNA"/>
</dbReference>
<evidence type="ECO:0000256" key="7">
    <source>
        <dbReference type="ARBA" id="ARBA00044064"/>
    </source>
</evidence>
<organism evidence="13 14">
    <name type="scientific">Microctonus aethiopoides</name>
    <dbReference type="NCBI Taxonomy" id="144406"/>
    <lineage>
        <taxon>Eukaryota</taxon>
        <taxon>Metazoa</taxon>
        <taxon>Ecdysozoa</taxon>
        <taxon>Arthropoda</taxon>
        <taxon>Hexapoda</taxon>
        <taxon>Insecta</taxon>
        <taxon>Pterygota</taxon>
        <taxon>Neoptera</taxon>
        <taxon>Endopterygota</taxon>
        <taxon>Hymenoptera</taxon>
        <taxon>Apocrita</taxon>
        <taxon>Ichneumonoidea</taxon>
        <taxon>Braconidae</taxon>
        <taxon>Euphorinae</taxon>
        <taxon>Microctonus</taxon>
    </lineage>
</organism>
<comment type="catalytic activity">
    <reaction evidence="9">
        <text>1,2-didecanoylglycerol + H2O = decanoylglycerol + decanoate + H(+)</text>
        <dbReference type="Rhea" id="RHEA:48596"/>
        <dbReference type="ChEBI" id="CHEBI:11152"/>
        <dbReference type="ChEBI" id="CHEBI:15377"/>
        <dbReference type="ChEBI" id="CHEBI:15378"/>
        <dbReference type="ChEBI" id="CHEBI:27689"/>
        <dbReference type="ChEBI" id="CHEBI:90605"/>
    </reaction>
</comment>
<evidence type="ECO:0000256" key="9">
    <source>
        <dbReference type="ARBA" id="ARBA00048504"/>
    </source>
</evidence>
<evidence type="ECO:0000256" key="5">
    <source>
        <dbReference type="ARBA" id="ARBA00043667"/>
    </source>
</evidence>
<evidence type="ECO:0000256" key="6">
    <source>
        <dbReference type="ARBA" id="ARBA00043742"/>
    </source>
</evidence>
<dbReference type="PANTHER" id="PTHR46118">
    <property type="entry name" value="PROTEIN ABHD11"/>
    <property type="match status" value="1"/>
</dbReference>
<reference evidence="13" key="2">
    <citation type="submission" date="2023-03" db="EMBL/GenBank/DDBJ databases">
        <authorList>
            <person name="Inwood S.N."/>
            <person name="Skelly J.G."/>
            <person name="Guhlin J."/>
            <person name="Harrop T.W.R."/>
            <person name="Goldson S.G."/>
            <person name="Dearden P.K."/>
        </authorList>
    </citation>
    <scope>NUCLEOTIDE SEQUENCE</scope>
    <source>
        <strain evidence="13">Irish</strain>
        <tissue evidence="13">Whole body</tissue>
    </source>
</reference>
<dbReference type="GO" id="GO:0005739">
    <property type="term" value="C:mitochondrion"/>
    <property type="evidence" value="ECO:0007669"/>
    <property type="project" value="TreeGrafter"/>
</dbReference>
<dbReference type="EC" id="3.1.1.116" evidence="3"/>
<keyword evidence="14" id="KW-1185">Reference proteome</keyword>
<evidence type="ECO:0000256" key="4">
    <source>
        <dbReference type="ARBA" id="ARBA00042703"/>
    </source>
</evidence>
<evidence type="ECO:0000256" key="2">
    <source>
        <dbReference type="ARBA" id="ARBA00022801"/>
    </source>
</evidence>
<comment type="caution">
    <text evidence="13">The sequence shown here is derived from an EMBL/GenBank/DDBJ whole genome shotgun (WGS) entry which is preliminary data.</text>
</comment>
<comment type="similarity">
    <text evidence="1">Belongs to the AB hydrolase superfamily.</text>
</comment>
<comment type="catalytic activity">
    <reaction evidence="5">
        <text>a 1,2-diacyl-sn-glycerol + H2O = a 2-acylglycerol + a fatty acid + H(+)</text>
        <dbReference type="Rhea" id="RHEA:33275"/>
        <dbReference type="ChEBI" id="CHEBI:15377"/>
        <dbReference type="ChEBI" id="CHEBI:15378"/>
        <dbReference type="ChEBI" id="CHEBI:17389"/>
        <dbReference type="ChEBI" id="CHEBI:17815"/>
        <dbReference type="ChEBI" id="CHEBI:28868"/>
        <dbReference type="EC" id="3.1.1.116"/>
    </reaction>
</comment>
<comment type="catalytic activity">
    <reaction evidence="8">
        <text>1-octadecanoyl-2-(4Z,7Z,10Z,13Z,16Z,19Z-docosahexaenoyl)-sn-glycerol + H2O = 2-(4Z,7Z,10Z,13Z,16Z,19Z-docosahexaenoyl)-glycerol + octadecanoate + H(+)</text>
        <dbReference type="Rhea" id="RHEA:77107"/>
        <dbReference type="ChEBI" id="CHEBI:15377"/>
        <dbReference type="ChEBI" id="CHEBI:15378"/>
        <dbReference type="ChEBI" id="CHEBI:25629"/>
        <dbReference type="ChEBI" id="CHEBI:77129"/>
        <dbReference type="ChEBI" id="CHEBI:186738"/>
    </reaction>
</comment>
<evidence type="ECO:0000313" key="13">
    <source>
        <dbReference type="EMBL" id="KAK0166506.1"/>
    </source>
</evidence>
<accession>A0AA39FBN6</accession>
<comment type="catalytic activity">
    <reaction evidence="6">
        <text>a 1,3-diacyl-sn-glycerol + H2O = a 1-acyl-sn-glycerol + a fatty acid + H(+)</text>
        <dbReference type="Rhea" id="RHEA:38503"/>
        <dbReference type="ChEBI" id="CHEBI:15377"/>
        <dbReference type="ChEBI" id="CHEBI:15378"/>
        <dbReference type="ChEBI" id="CHEBI:28868"/>
        <dbReference type="ChEBI" id="CHEBI:64683"/>
        <dbReference type="ChEBI" id="CHEBI:77272"/>
    </reaction>
</comment>
<evidence type="ECO:0000256" key="3">
    <source>
        <dbReference type="ARBA" id="ARBA00026104"/>
    </source>
</evidence>